<dbReference type="SUPFAM" id="SSF51735">
    <property type="entry name" value="NAD(P)-binding Rossmann-fold domains"/>
    <property type="match status" value="1"/>
</dbReference>
<organism evidence="3 4">
    <name type="scientific">Streptomyces bambusae</name>
    <dbReference type="NCBI Taxonomy" id="1550616"/>
    <lineage>
        <taxon>Bacteria</taxon>
        <taxon>Bacillati</taxon>
        <taxon>Actinomycetota</taxon>
        <taxon>Actinomycetes</taxon>
        <taxon>Kitasatosporales</taxon>
        <taxon>Streptomycetaceae</taxon>
        <taxon>Streptomyces</taxon>
    </lineage>
</organism>
<comment type="similarity">
    <text evidence="1">Belongs to the short-chain dehydrogenases/reductases (SDR) family.</text>
</comment>
<accession>A0ABS6YY38</accession>
<name>A0ABS6YY38_9ACTN</name>
<gene>
    <name evidence="3" type="ORF">GPJ59_00395</name>
</gene>
<dbReference type="PANTHER" id="PTHR42879:SF2">
    <property type="entry name" value="3-OXOACYL-[ACYL-CARRIER-PROTEIN] REDUCTASE FABG"/>
    <property type="match status" value="1"/>
</dbReference>
<dbReference type="InterPro" id="IPR020904">
    <property type="entry name" value="Sc_DH/Rdtase_CS"/>
</dbReference>
<reference evidence="3 4" key="1">
    <citation type="submission" date="2019-12" db="EMBL/GenBank/DDBJ databases">
        <title>Genome sequence of Streptomyces bambusae.</title>
        <authorList>
            <person name="Bansal K."/>
            <person name="Choksket S."/>
            <person name="Korpole S."/>
            <person name="Patil P.B."/>
        </authorList>
    </citation>
    <scope>NUCLEOTIDE SEQUENCE [LARGE SCALE GENOMIC DNA]</scope>
    <source>
        <strain evidence="3 4">SK60</strain>
    </source>
</reference>
<dbReference type="InterPro" id="IPR057326">
    <property type="entry name" value="KR_dom"/>
</dbReference>
<evidence type="ECO:0000259" key="2">
    <source>
        <dbReference type="SMART" id="SM00822"/>
    </source>
</evidence>
<protein>
    <submittedName>
        <fullName evidence="3">SDR family oxidoreductase</fullName>
    </submittedName>
</protein>
<dbReference type="PROSITE" id="PS00061">
    <property type="entry name" value="ADH_SHORT"/>
    <property type="match status" value="1"/>
</dbReference>
<dbReference type="SMART" id="SM00822">
    <property type="entry name" value="PKS_KR"/>
    <property type="match status" value="1"/>
</dbReference>
<dbReference type="NCBIfam" id="NF009466">
    <property type="entry name" value="PRK12826.1-2"/>
    <property type="match status" value="1"/>
</dbReference>
<dbReference type="RefSeq" id="WP_219664090.1">
    <property type="nucleotide sequence ID" value="NZ_WTFF01000001.1"/>
</dbReference>
<evidence type="ECO:0000313" key="4">
    <source>
        <dbReference type="Proteomes" id="UP000812013"/>
    </source>
</evidence>
<evidence type="ECO:0000313" key="3">
    <source>
        <dbReference type="EMBL" id="MBW5480394.1"/>
    </source>
</evidence>
<dbReference type="Proteomes" id="UP000812013">
    <property type="component" value="Unassembled WGS sequence"/>
</dbReference>
<dbReference type="EMBL" id="WTFF01000001">
    <property type="protein sequence ID" value="MBW5480394.1"/>
    <property type="molecule type" value="Genomic_DNA"/>
</dbReference>
<sequence>MSRSCLVVGGNRGIGLAVARSLQSAGERVTVTYRTGEPPAGLPGVVCDITDPEQVTRAFAEVEASQGSVEVLVVNAGIVKDQLLARMPEEAFTSVLDTNLTGAYRIVKRALRGMVRARYGRIVLVSSVVALQGAAGQTNYSASKAGLIGFGRSLARELGPRGITVNIVAPGLIDTDMTAGLPAELLEQYVRDIPLGRSAAPEEVAHAVRFLASDDAAYVTGAVLPVDGGSSMGM</sequence>
<proteinExistence type="inferred from homology"/>
<dbReference type="PRINTS" id="PR00081">
    <property type="entry name" value="GDHRDH"/>
</dbReference>
<dbReference type="Pfam" id="PF13561">
    <property type="entry name" value="adh_short_C2"/>
    <property type="match status" value="1"/>
</dbReference>
<keyword evidence="4" id="KW-1185">Reference proteome</keyword>
<feature type="domain" description="Ketoreductase" evidence="2">
    <location>
        <begin position="3"/>
        <end position="176"/>
    </location>
</feature>
<dbReference type="InterPro" id="IPR050259">
    <property type="entry name" value="SDR"/>
</dbReference>
<comment type="caution">
    <text evidence="3">The sequence shown here is derived from an EMBL/GenBank/DDBJ whole genome shotgun (WGS) entry which is preliminary data.</text>
</comment>
<dbReference type="Gene3D" id="3.40.50.720">
    <property type="entry name" value="NAD(P)-binding Rossmann-like Domain"/>
    <property type="match status" value="1"/>
</dbReference>
<dbReference type="InterPro" id="IPR002347">
    <property type="entry name" value="SDR_fam"/>
</dbReference>
<dbReference type="InterPro" id="IPR036291">
    <property type="entry name" value="NAD(P)-bd_dom_sf"/>
</dbReference>
<dbReference type="PRINTS" id="PR00080">
    <property type="entry name" value="SDRFAMILY"/>
</dbReference>
<dbReference type="PANTHER" id="PTHR42879">
    <property type="entry name" value="3-OXOACYL-(ACYL-CARRIER-PROTEIN) REDUCTASE"/>
    <property type="match status" value="1"/>
</dbReference>
<evidence type="ECO:0000256" key="1">
    <source>
        <dbReference type="ARBA" id="ARBA00006484"/>
    </source>
</evidence>